<evidence type="ECO:0000256" key="1">
    <source>
        <dbReference type="SAM" id="MobiDB-lite"/>
    </source>
</evidence>
<sequence length="162" mass="17676">MVGHGEKFCAKLFEEPLETIEKPYGAFMRAEPRRRSHTIGSKWLRSGVLGPGNSTVVDSGTGRREVVTVNNDNSGLQGDNVGGGATNAEQNGELSKQAGDNNVSEPNEIIVLETKRRRMGQDIEPTMENRTHDVKMTNQEESNQNQKNGLLAGTALQARLSL</sequence>
<reference evidence="2" key="2">
    <citation type="submission" date="2023-05" db="EMBL/GenBank/DDBJ databases">
        <authorList>
            <person name="Schelkunov M.I."/>
        </authorList>
    </citation>
    <scope>NUCLEOTIDE SEQUENCE</scope>
    <source>
        <strain evidence="2">Hsosn_3</strain>
        <tissue evidence="2">Leaf</tissue>
    </source>
</reference>
<comment type="caution">
    <text evidence="2">The sequence shown here is derived from an EMBL/GenBank/DDBJ whole genome shotgun (WGS) entry which is preliminary data.</text>
</comment>
<feature type="compositionally biased region" description="Polar residues" evidence="1">
    <location>
        <begin position="87"/>
        <end position="105"/>
    </location>
</feature>
<name>A0AAD8IPD2_9APIA</name>
<feature type="region of interest" description="Disordered" evidence="1">
    <location>
        <begin position="123"/>
        <end position="152"/>
    </location>
</feature>
<evidence type="ECO:0000313" key="3">
    <source>
        <dbReference type="Proteomes" id="UP001237642"/>
    </source>
</evidence>
<feature type="compositionally biased region" description="Polar residues" evidence="1">
    <location>
        <begin position="136"/>
        <end position="148"/>
    </location>
</feature>
<protein>
    <submittedName>
        <fullName evidence="2">Uncharacterized protein</fullName>
    </submittedName>
</protein>
<dbReference type="Proteomes" id="UP001237642">
    <property type="component" value="Unassembled WGS sequence"/>
</dbReference>
<organism evidence="2 3">
    <name type="scientific">Heracleum sosnowskyi</name>
    <dbReference type="NCBI Taxonomy" id="360622"/>
    <lineage>
        <taxon>Eukaryota</taxon>
        <taxon>Viridiplantae</taxon>
        <taxon>Streptophyta</taxon>
        <taxon>Embryophyta</taxon>
        <taxon>Tracheophyta</taxon>
        <taxon>Spermatophyta</taxon>
        <taxon>Magnoliopsida</taxon>
        <taxon>eudicotyledons</taxon>
        <taxon>Gunneridae</taxon>
        <taxon>Pentapetalae</taxon>
        <taxon>asterids</taxon>
        <taxon>campanulids</taxon>
        <taxon>Apiales</taxon>
        <taxon>Apiaceae</taxon>
        <taxon>Apioideae</taxon>
        <taxon>apioid superclade</taxon>
        <taxon>Tordylieae</taxon>
        <taxon>Tordyliinae</taxon>
        <taxon>Heracleum</taxon>
    </lineage>
</organism>
<evidence type="ECO:0000313" key="2">
    <source>
        <dbReference type="EMBL" id="KAK1388511.1"/>
    </source>
</evidence>
<proteinExistence type="predicted"/>
<dbReference type="EMBL" id="JAUIZM010000004">
    <property type="protein sequence ID" value="KAK1388511.1"/>
    <property type="molecule type" value="Genomic_DNA"/>
</dbReference>
<feature type="region of interest" description="Disordered" evidence="1">
    <location>
        <begin position="69"/>
        <end position="106"/>
    </location>
</feature>
<keyword evidence="3" id="KW-1185">Reference proteome</keyword>
<accession>A0AAD8IPD2</accession>
<dbReference type="AlphaFoldDB" id="A0AAD8IPD2"/>
<gene>
    <name evidence="2" type="ORF">POM88_016689</name>
</gene>
<reference evidence="2" key="1">
    <citation type="submission" date="2023-02" db="EMBL/GenBank/DDBJ databases">
        <title>Genome of toxic invasive species Heracleum sosnowskyi carries increased number of genes despite the absence of recent whole-genome duplications.</title>
        <authorList>
            <person name="Schelkunov M."/>
            <person name="Shtratnikova V."/>
            <person name="Makarenko M."/>
            <person name="Klepikova A."/>
            <person name="Omelchenko D."/>
            <person name="Novikova G."/>
            <person name="Obukhova E."/>
            <person name="Bogdanov V."/>
            <person name="Penin A."/>
            <person name="Logacheva M."/>
        </authorList>
    </citation>
    <scope>NUCLEOTIDE SEQUENCE</scope>
    <source>
        <strain evidence="2">Hsosn_3</strain>
        <tissue evidence="2">Leaf</tissue>
    </source>
</reference>